<evidence type="ECO:0000256" key="1">
    <source>
        <dbReference type="SAM" id="MobiDB-lite"/>
    </source>
</evidence>
<gene>
    <name evidence="3" type="ORF">J8C06_06225</name>
</gene>
<keyword evidence="2" id="KW-0472">Membrane</keyword>
<protein>
    <submittedName>
        <fullName evidence="3">Zinc ribbon domain-containing protein</fullName>
    </submittedName>
</protein>
<feature type="transmembrane region" description="Helical" evidence="2">
    <location>
        <begin position="182"/>
        <end position="207"/>
    </location>
</feature>
<organism evidence="3 4">
    <name type="scientific">Chloracidobacterium validum</name>
    <dbReference type="NCBI Taxonomy" id="2821543"/>
    <lineage>
        <taxon>Bacteria</taxon>
        <taxon>Pseudomonadati</taxon>
        <taxon>Acidobacteriota</taxon>
        <taxon>Terriglobia</taxon>
        <taxon>Terriglobales</taxon>
        <taxon>Acidobacteriaceae</taxon>
        <taxon>Chloracidobacterium</taxon>
    </lineage>
</organism>
<evidence type="ECO:0000313" key="3">
    <source>
        <dbReference type="EMBL" id="QUW01973.1"/>
    </source>
</evidence>
<name>A0ABX8B4S3_9BACT</name>
<keyword evidence="2" id="KW-1133">Transmembrane helix</keyword>
<evidence type="ECO:0000313" key="4">
    <source>
        <dbReference type="Proteomes" id="UP000676506"/>
    </source>
</evidence>
<reference evidence="3 4" key="1">
    <citation type="submission" date="2021-03" db="EMBL/GenBank/DDBJ databases">
        <title>Genomic and phenotypic characterization of Chloracidobacterium isolates provides evidence for multiple species.</title>
        <authorList>
            <person name="Saini M.K."/>
            <person name="Costas A.M.G."/>
            <person name="Tank M."/>
            <person name="Bryant D.A."/>
        </authorList>
    </citation>
    <scope>NUCLEOTIDE SEQUENCE [LARGE SCALE GENOMIC DNA]</scope>
    <source>
        <strain evidence="3 4">BV2-C</strain>
    </source>
</reference>
<feature type="region of interest" description="Disordered" evidence="1">
    <location>
        <begin position="142"/>
        <end position="175"/>
    </location>
</feature>
<keyword evidence="4" id="KW-1185">Reference proteome</keyword>
<dbReference type="RefSeq" id="WP_211427864.1">
    <property type="nucleotide sequence ID" value="NZ_CP072648.1"/>
</dbReference>
<sequence length="347" mass="36162">MKIICPECQTEAAPGMKFCRNCGEKLPENGTPSDSAATVIGTALPPPDSVQTVVNAAVAPPKPPPDALKTVVGQAITPPNPSPDALKTVVGQAVMPPKPSPDALKTVVGQAVTPPKPSPDALKTVVGQAVTPPTPAPEALKAVGGASAPSSLGEAPQAVRPTPESTSVAHGEDSADRSGNRFVYFILVLAVLGFLAGLAIFLTVYVFGEKPNPVPAATKIGTEILDSSITRLELCSFRTLPNEPDSFDAQTVANTFPPGIRAVAVRVTGQPPVNGDYRIVWRRLESPAPLMAQSIQSFTDTQQAVRLLYQPDGKPLPAGNYAVEIQDSDRPLARAYFTIGSAANQPT</sequence>
<accession>A0ABX8B4S3</accession>
<keyword evidence="2" id="KW-0812">Transmembrane</keyword>
<evidence type="ECO:0000256" key="2">
    <source>
        <dbReference type="SAM" id="Phobius"/>
    </source>
</evidence>
<dbReference type="Proteomes" id="UP000676506">
    <property type="component" value="Chromosome 1"/>
</dbReference>
<dbReference type="EMBL" id="CP072648">
    <property type="protein sequence ID" value="QUW01973.1"/>
    <property type="molecule type" value="Genomic_DNA"/>
</dbReference>
<proteinExistence type="predicted"/>